<feature type="transmembrane region" description="Helical" evidence="8">
    <location>
        <begin position="223"/>
        <end position="247"/>
    </location>
</feature>
<organism evidence="11 12">
    <name type="scientific">Octopus sinensis</name>
    <name type="common">East Asian common octopus</name>
    <dbReference type="NCBI Taxonomy" id="2607531"/>
    <lineage>
        <taxon>Eukaryota</taxon>
        <taxon>Metazoa</taxon>
        <taxon>Spiralia</taxon>
        <taxon>Lophotrochozoa</taxon>
        <taxon>Mollusca</taxon>
        <taxon>Cephalopoda</taxon>
        <taxon>Coleoidea</taxon>
        <taxon>Octopodiformes</taxon>
        <taxon>Octopoda</taxon>
        <taxon>Incirrata</taxon>
        <taxon>Octopodidae</taxon>
        <taxon>Octopus</taxon>
    </lineage>
</organism>
<keyword evidence="3 7" id="KW-0812">Transmembrane</keyword>
<dbReference type="InterPro" id="IPR044751">
    <property type="entry name" value="Ion_transp-like_CBS"/>
</dbReference>
<dbReference type="SUPFAM" id="SSF54631">
    <property type="entry name" value="CBS-domain pair"/>
    <property type="match status" value="1"/>
</dbReference>
<evidence type="ECO:0000256" key="6">
    <source>
        <dbReference type="ARBA" id="ARBA00023136"/>
    </source>
</evidence>
<reference evidence="12" key="1">
    <citation type="submission" date="2025-08" db="UniProtKB">
        <authorList>
            <consortium name="RefSeq"/>
        </authorList>
    </citation>
    <scope>IDENTIFICATION</scope>
</reference>
<accession>A0A6P7U350</accession>
<evidence type="ECO:0000313" key="11">
    <source>
        <dbReference type="Proteomes" id="UP000515154"/>
    </source>
</evidence>
<dbReference type="GO" id="GO:0032026">
    <property type="term" value="P:response to magnesium ion"/>
    <property type="evidence" value="ECO:0007669"/>
    <property type="project" value="UniProtKB-ARBA"/>
</dbReference>
<feature type="domain" description="CNNM transmembrane" evidence="10">
    <location>
        <begin position="134"/>
        <end position="314"/>
    </location>
</feature>
<keyword evidence="11" id="KW-1185">Reference proteome</keyword>
<evidence type="ECO:0000256" key="1">
    <source>
        <dbReference type="ARBA" id="ARBA00004141"/>
    </source>
</evidence>
<feature type="chain" id="PRO_5028264690" evidence="9">
    <location>
        <begin position="19"/>
        <end position="643"/>
    </location>
</feature>
<feature type="signal peptide" evidence="9">
    <location>
        <begin position="1"/>
        <end position="18"/>
    </location>
</feature>
<proteinExistence type="inferred from homology"/>
<dbReference type="GO" id="GO:1905941">
    <property type="term" value="P:positive regulation of gonad development"/>
    <property type="evidence" value="ECO:0007669"/>
    <property type="project" value="UniProtKB-ARBA"/>
</dbReference>
<dbReference type="CDD" id="cd04590">
    <property type="entry name" value="CBS_pair_CorC_HlyC_assoc"/>
    <property type="match status" value="1"/>
</dbReference>
<dbReference type="Gene3D" id="3.10.580.10">
    <property type="entry name" value="CBS-domain"/>
    <property type="match status" value="1"/>
</dbReference>
<dbReference type="InterPro" id="IPR002550">
    <property type="entry name" value="CNNM"/>
</dbReference>
<dbReference type="InterPro" id="IPR045095">
    <property type="entry name" value="ACDP"/>
</dbReference>
<dbReference type="GO" id="GO:0040018">
    <property type="term" value="P:positive regulation of multicellular organism growth"/>
    <property type="evidence" value="ECO:0007669"/>
    <property type="project" value="UniProtKB-ARBA"/>
</dbReference>
<dbReference type="GO" id="GO:0005886">
    <property type="term" value="C:plasma membrane"/>
    <property type="evidence" value="ECO:0007669"/>
    <property type="project" value="TreeGrafter"/>
</dbReference>
<evidence type="ECO:0000256" key="9">
    <source>
        <dbReference type="SAM" id="SignalP"/>
    </source>
</evidence>
<feature type="transmembrane region" description="Helical" evidence="8">
    <location>
        <begin position="259"/>
        <end position="280"/>
    </location>
</feature>
<keyword evidence="4" id="KW-0677">Repeat</keyword>
<feature type="transmembrane region" description="Helical" evidence="8">
    <location>
        <begin position="197"/>
        <end position="217"/>
    </location>
</feature>
<evidence type="ECO:0000256" key="7">
    <source>
        <dbReference type="PROSITE-ProRule" id="PRU01193"/>
    </source>
</evidence>
<dbReference type="PROSITE" id="PS51846">
    <property type="entry name" value="CNNM"/>
    <property type="match status" value="1"/>
</dbReference>
<dbReference type="PANTHER" id="PTHR12064:SF94">
    <property type="entry name" value="UNEXTENDED PROTEIN"/>
    <property type="match status" value="1"/>
</dbReference>
<dbReference type="SUPFAM" id="SSF51206">
    <property type="entry name" value="cAMP-binding domain-like"/>
    <property type="match status" value="1"/>
</dbReference>
<gene>
    <name evidence="12" type="primary">LOC115229795</name>
</gene>
<keyword evidence="9" id="KW-0732">Signal</keyword>
<name>A0A6P7U350_9MOLL</name>
<evidence type="ECO:0000256" key="8">
    <source>
        <dbReference type="SAM" id="Phobius"/>
    </source>
</evidence>
<comment type="similarity">
    <text evidence="2">Belongs to the ACDP family.</text>
</comment>
<evidence type="ECO:0000256" key="2">
    <source>
        <dbReference type="ARBA" id="ARBA00010484"/>
    </source>
</evidence>
<evidence type="ECO:0000259" key="10">
    <source>
        <dbReference type="PROSITE" id="PS51846"/>
    </source>
</evidence>
<comment type="subcellular location">
    <subcellularLocation>
        <location evidence="1">Membrane</location>
        <topology evidence="1">Multi-pass membrane protein</topology>
    </subcellularLocation>
</comment>
<dbReference type="GO" id="GO:0022857">
    <property type="term" value="F:transmembrane transporter activity"/>
    <property type="evidence" value="ECO:0007669"/>
    <property type="project" value="TreeGrafter"/>
</dbReference>
<feature type="transmembrane region" description="Helical" evidence="8">
    <location>
        <begin position="138"/>
        <end position="162"/>
    </location>
</feature>
<evidence type="ECO:0000256" key="5">
    <source>
        <dbReference type="ARBA" id="ARBA00022989"/>
    </source>
</evidence>
<evidence type="ECO:0000313" key="12">
    <source>
        <dbReference type="RefSeq" id="XP_029655947.1"/>
    </source>
</evidence>
<keyword evidence="6 7" id="KW-0472">Membrane</keyword>
<dbReference type="Pfam" id="PF25562">
    <property type="entry name" value="CNBH_CNNM2_C"/>
    <property type="match status" value="1"/>
</dbReference>
<dbReference type="PANTHER" id="PTHR12064">
    <property type="entry name" value="METAL TRANSPORTER CNNM"/>
    <property type="match status" value="1"/>
</dbReference>
<dbReference type="Pfam" id="PF01595">
    <property type="entry name" value="CNNM"/>
    <property type="match status" value="1"/>
</dbReference>
<keyword evidence="5 7" id="KW-1133">Transmembrane helix</keyword>
<dbReference type="InterPro" id="IPR046342">
    <property type="entry name" value="CBS_dom_sf"/>
</dbReference>
<protein>
    <submittedName>
        <fullName evidence="12">Metal transporter CNNM4-like</fullName>
    </submittedName>
</protein>
<dbReference type="RefSeq" id="XP_029655947.1">
    <property type="nucleotide sequence ID" value="XM_029800087.1"/>
</dbReference>
<dbReference type="GO" id="GO:0008340">
    <property type="term" value="P:determination of adult lifespan"/>
    <property type="evidence" value="ECO:0007669"/>
    <property type="project" value="UniProtKB-ARBA"/>
</dbReference>
<dbReference type="Proteomes" id="UP000515154">
    <property type="component" value="Unplaced"/>
</dbReference>
<evidence type="ECO:0000256" key="4">
    <source>
        <dbReference type="ARBA" id="ARBA00022737"/>
    </source>
</evidence>
<dbReference type="GO" id="GO:0010960">
    <property type="term" value="P:magnesium ion homeostasis"/>
    <property type="evidence" value="ECO:0007669"/>
    <property type="project" value="InterPro"/>
</dbReference>
<dbReference type="InterPro" id="IPR018490">
    <property type="entry name" value="cNMP-bd_dom_sf"/>
</dbReference>
<dbReference type="FunFam" id="3.10.580.10:FF:000006">
    <property type="entry name" value="DUF21 and CBS domain protein"/>
    <property type="match status" value="1"/>
</dbReference>
<dbReference type="KEGG" id="osn:115229795"/>
<sequence length="643" mass="71813">MLFLFLFSYFHSKESVLAFSPVDSSKSIFTQEGIVVYSGERVSLLALGSNLTSKKIWFTEHNRTVQSECTDFSVHSSPEAGLCFSSENCIAFSVDTFRPETTYFGCLCDNLTHKCTHLGSSPMLTILVRQHAPAVFPLWLKIMIVVIGFFFTGLFSGLNLGLMSLGLTELQIIEDSGTPTERKYAQAIKPIRKRGNLLLCTILFGNVLVNTTITILLDDIVGSGAIAVVASTLGIVILGEIIPQAVCSRHSLKVGAKTIWITIFFIFVTFPLSFPISFILTKCLGEEIGQTFSREKLIALIRITVQKNDPKRSDAMNIIAGALEMCKKNVKDVMTLIDDVFMLNYDSILNFETMSGIMQKGFTRIPIYQDTKSNIVAILNVKDLTFVGPDDSIPLRTICNFYRRTIMSVLEQISLETMLKDFLTGRSHMAIVRREVGVGEYEVTGLITLEDIIEEILQAEIVDETDSISCVAVDIFGPKFISDSVLRRLLKQSPVVNLNVISSPDMYTDPDSRFIYRFNEAADYFVLLLQGRCIVCVGKEKLFFDAGAFTYFGIKAIKSLISCLRIGERISVCKRRRPTVDMFPIPLRESFISDFSLQAMTDVQYIKITAADYTNACRATALEMQNTCDAPLLEYIEDSNLTS</sequence>
<dbReference type="AlphaFoldDB" id="A0A6P7U350"/>
<evidence type="ECO:0000256" key="3">
    <source>
        <dbReference type="ARBA" id="ARBA00022692"/>
    </source>
</evidence>